<proteinExistence type="predicted"/>
<accession>A0A9P7QE72</accession>
<evidence type="ECO:0000313" key="3">
    <source>
        <dbReference type="Proteomes" id="UP000707071"/>
    </source>
</evidence>
<evidence type="ECO:0000313" key="2">
    <source>
        <dbReference type="EMBL" id="KAG6291721.1"/>
    </source>
</evidence>
<feature type="compositionally biased region" description="Polar residues" evidence="1">
    <location>
        <begin position="202"/>
        <end position="214"/>
    </location>
</feature>
<dbReference type="Proteomes" id="UP000707071">
    <property type="component" value="Unassembled WGS sequence"/>
</dbReference>
<feature type="region of interest" description="Disordered" evidence="1">
    <location>
        <begin position="174"/>
        <end position="279"/>
    </location>
</feature>
<name>A0A9P7QE72_9HYPO</name>
<organism evidence="2 3">
    <name type="scientific">Claviceps aff. purpurea</name>
    <dbReference type="NCBI Taxonomy" id="1967640"/>
    <lineage>
        <taxon>Eukaryota</taxon>
        <taxon>Fungi</taxon>
        <taxon>Dikarya</taxon>
        <taxon>Ascomycota</taxon>
        <taxon>Pezizomycotina</taxon>
        <taxon>Sordariomycetes</taxon>
        <taxon>Hypocreomycetidae</taxon>
        <taxon>Hypocreales</taxon>
        <taxon>Clavicipitaceae</taxon>
        <taxon>Claviceps</taxon>
    </lineage>
</organism>
<dbReference type="EMBL" id="SRRH01000302">
    <property type="protein sequence ID" value="KAG6291721.1"/>
    <property type="molecule type" value="Genomic_DNA"/>
</dbReference>
<protein>
    <submittedName>
        <fullName evidence="2">Uncharacterized protein</fullName>
    </submittedName>
</protein>
<keyword evidence="3" id="KW-1185">Reference proteome</keyword>
<gene>
    <name evidence="2" type="ORF">E4U09_003824</name>
</gene>
<sequence length="279" mass="31585">MASSQDEFLSPEEIAQTTQQVIASELPLSIRRFEKEISSEWKRGYIDPDSASPQDATDWMENHIRAYTNTALTLESFREDFKNWPLKLFTEANAVVRLCLRDLLQKKGIETKKGSGDSVPKILYEITKFGKADPIVPTSPIRPTTPTHPVNEAQPTQMTQQTFQQMMQQMQETMQQMTKLTVKQPTPRAPTPTRPTQDSDKNPTGTYKLTYVSTESDKSDTSMPDAASPLHQTSRRSVKEKDPDITMPDASPFVHPFIKSHTAVSQRRTPISPCRTHPH</sequence>
<comment type="caution">
    <text evidence="2">The sequence shown here is derived from an EMBL/GenBank/DDBJ whole genome shotgun (WGS) entry which is preliminary data.</text>
</comment>
<reference evidence="2 3" key="1">
    <citation type="journal article" date="2020" name="bioRxiv">
        <title>Whole genome comparisons of ergot fungi reveals the divergence and evolution of species within the genus Claviceps are the result of varying mechanisms driving genome evolution and host range expansion.</title>
        <authorList>
            <person name="Wyka S.A."/>
            <person name="Mondo S.J."/>
            <person name="Liu M."/>
            <person name="Dettman J."/>
            <person name="Nalam V."/>
            <person name="Broders K.D."/>
        </authorList>
    </citation>
    <scope>NUCLEOTIDE SEQUENCE [LARGE SCALE GENOMIC DNA]</scope>
    <source>
        <strain evidence="2 3">Clav52</strain>
    </source>
</reference>
<evidence type="ECO:0000256" key="1">
    <source>
        <dbReference type="SAM" id="MobiDB-lite"/>
    </source>
</evidence>
<dbReference type="AlphaFoldDB" id="A0A9P7QE72"/>